<feature type="compositionally biased region" description="Basic and acidic residues" evidence="1">
    <location>
        <begin position="49"/>
        <end position="60"/>
    </location>
</feature>
<dbReference type="AlphaFoldDB" id="A0A9K3GJG2"/>
<feature type="transmembrane region" description="Helical" evidence="2">
    <location>
        <begin position="272"/>
        <end position="291"/>
    </location>
</feature>
<dbReference type="Pfam" id="PF07690">
    <property type="entry name" value="MFS_1"/>
    <property type="match status" value="1"/>
</dbReference>
<protein>
    <submittedName>
        <fullName evidence="3">Major facilitator superfamily protein</fullName>
    </submittedName>
</protein>
<name>A0A9K3GJG2_9EUKA</name>
<keyword evidence="2" id="KW-1133">Transmembrane helix</keyword>
<evidence type="ECO:0000313" key="4">
    <source>
        <dbReference type="Proteomes" id="UP000265618"/>
    </source>
</evidence>
<proteinExistence type="predicted"/>
<reference evidence="3 4" key="1">
    <citation type="journal article" date="2018" name="PLoS ONE">
        <title>The draft genome of Kipferlia bialata reveals reductive genome evolution in fornicate parasites.</title>
        <authorList>
            <person name="Tanifuji G."/>
            <person name="Takabayashi S."/>
            <person name="Kume K."/>
            <person name="Takagi M."/>
            <person name="Nakayama T."/>
            <person name="Kamikawa R."/>
            <person name="Inagaki Y."/>
            <person name="Hashimoto T."/>
        </authorList>
    </citation>
    <scope>NUCLEOTIDE SEQUENCE [LARGE SCALE GENOMIC DNA]</scope>
    <source>
        <strain evidence="3">NY0173</strain>
    </source>
</reference>
<feature type="transmembrane region" description="Helical" evidence="2">
    <location>
        <begin position="201"/>
        <end position="227"/>
    </location>
</feature>
<evidence type="ECO:0000256" key="2">
    <source>
        <dbReference type="SAM" id="Phobius"/>
    </source>
</evidence>
<gene>
    <name evidence="3" type="ORF">KIPB_006881</name>
</gene>
<feature type="compositionally biased region" description="Basic and acidic residues" evidence="1">
    <location>
        <begin position="1"/>
        <end position="29"/>
    </location>
</feature>
<dbReference type="Gene3D" id="1.20.1250.20">
    <property type="entry name" value="MFS general substrate transporter like domains"/>
    <property type="match status" value="1"/>
</dbReference>
<feature type="transmembrane region" description="Helical" evidence="2">
    <location>
        <begin position="120"/>
        <end position="139"/>
    </location>
</feature>
<dbReference type="InterPro" id="IPR011701">
    <property type="entry name" value="MFS"/>
</dbReference>
<feature type="compositionally biased region" description="Polar residues" evidence="1">
    <location>
        <begin position="35"/>
        <end position="44"/>
    </location>
</feature>
<organism evidence="3 4">
    <name type="scientific">Kipferlia bialata</name>
    <dbReference type="NCBI Taxonomy" id="797122"/>
    <lineage>
        <taxon>Eukaryota</taxon>
        <taxon>Metamonada</taxon>
        <taxon>Carpediemonas-like organisms</taxon>
        <taxon>Kipferlia</taxon>
    </lineage>
</organism>
<accession>A0A9K3GJG2</accession>
<keyword evidence="4" id="KW-1185">Reference proteome</keyword>
<feature type="transmembrane region" description="Helical" evidence="2">
    <location>
        <begin position="239"/>
        <end position="260"/>
    </location>
</feature>
<keyword evidence="2" id="KW-0472">Membrane</keyword>
<evidence type="ECO:0000256" key="1">
    <source>
        <dbReference type="SAM" id="MobiDB-lite"/>
    </source>
</evidence>
<dbReference type="InterPro" id="IPR036259">
    <property type="entry name" value="MFS_trans_sf"/>
</dbReference>
<keyword evidence="2" id="KW-0812">Transmembrane</keyword>
<sequence length="309" mass="33282">MSLSVHEPEGEREGEKEAVCEREGEREADGVVESPQPQENQAVETVSAPDEREGERKAEEIEGDGDVAAVEAEVEGETERQPETEAEADEPAEKASAPPVVYHSKIAHTLNVLGMSTMQLSLSCCTYAFAGLSVVAYLQEVVGYDEALASSVYSMMSVGHIVGGFVQSAAVARLGENWMFRINSGLGALCMYLLSHQYSHMPVYAVGAVLFLMQHSALLLAAGSFLGKSYPPQMRGTTFGIQNAGMFLGTGVFQVVAGHLFTKYPGVEGHTYVMRMFLGFQVFSALAAWVVRPCGRLVVTTTPTEGTRV</sequence>
<feature type="region of interest" description="Disordered" evidence="1">
    <location>
        <begin position="1"/>
        <end position="97"/>
    </location>
</feature>
<dbReference type="Proteomes" id="UP000265618">
    <property type="component" value="Unassembled WGS sequence"/>
</dbReference>
<comment type="caution">
    <text evidence="3">The sequence shown here is derived from an EMBL/GenBank/DDBJ whole genome shotgun (WGS) entry which is preliminary data.</text>
</comment>
<dbReference type="GO" id="GO:0022857">
    <property type="term" value="F:transmembrane transporter activity"/>
    <property type="evidence" value="ECO:0007669"/>
    <property type="project" value="InterPro"/>
</dbReference>
<dbReference type="SUPFAM" id="SSF103473">
    <property type="entry name" value="MFS general substrate transporter"/>
    <property type="match status" value="1"/>
</dbReference>
<evidence type="ECO:0000313" key="3">
    <source>
        <dbReference type="EMBL" id="GIQ85243.1"/>
    </source>
</evidence>
<dbReference type="EMBL" id="BDIP01001841">
    <property type="protein sequence ID" value="GIQ85243.1"/>
    <property type="molecule type" value="Genomic_DNA"/>
</dbReference>
<feature type="transmembrane region" description="Helical" evidence="2">
    <location>
        <begin position="151"/>
        <end position="171"/>
    </location>
</feature>